<keyword evidence="4" id="KW-1185">Reference proteome</keyword>
<dbReference type="AlphaFoldDB" id="A0A182MPX7"/>
<protein>
    <submittedName>
        <fullName evidence="3">Uncharacterized protein</fullName>
    </submittedName>
</protein>
<reference evidence="4" key="1">
    <citation type="submission" date="2013-09" db="EMBL/GenBank/DDBJ databases">
        <title>The Genome Sequence of Anopheles culicifacies species A.</title>
        <authorList>
            <consortium name="The Broad Institute Genomics Platform"/>
            <person name="Neafsey D.E."/>
            <person name="Besansky N."/>
            <person name="Howell P."/>
            <person name="Walton C."/>
            <person name="Young S.K."/>
            <person name="Zeng Q."/>
            <person name="Gargeya S."/>
            <person name="Fitzgerald M."/>
            <person name="Haas B."/>
            <person name="Abouelleil A."/>
            <person name="Allen A.W."/>
            <person name="Alvarado L."/>
            <person name="Arachchi H.M."/>
            <person name="Berlin A.M."/>
            <person name="Chapman S.B."/>
            <person name="Gainer-Dewar J."/>
            <person name="Goldberg J."/>
            <person name="Griggs A."/>
            <person name="Gujja S."/>
            <person name="Hansen M."/>
            <person name="Howarth C."/>
            <person name="Imamovic A."/>
            <person name="Ireland A."/>
            <person name="Larimer J."/>
            <person name="McCowan C."/>
            <person name="Murphy C."/>
            <person name="Pearson M."/>
            <person name="Poon T.W."/>
            <person name="Priest M."/>
            <person name="Roberts A."/>
            <person name="Saif S."/>
            <person name="Shea T."/>
            <person name="Sisk P."/>
            <person name="Sykes S."/>
            <person name="Wortman J."/>
            <person name="Nusbaum C."/>
            <person name="Birren B."/>
        </authorList>
    </citation>
    <scope>NUCLEOTIDE SEQUENCE [LARGE SCALE GENOMIC DNA]</scope>
    <source>
        <strain evidence="4">A-37</strain>
    </source>
</reference>
<dbReference type="Proteomes" id="UP000075883">
    <property type="component" value="Unassembled WGS sequence"/>
</dbReference>
<feature type="signal peptide" evidence="2">
    <location>
        <begin position="1"/>
        <end position="17"/>
    </location>
</feature>
<name>A0A182MPX7_9DIPT</name>
<evidence type="ECO:0000256" key="1">
    <source>
        <dbReference type="SAM" id="MobiDB-lite"/>
    </source>
</evidence>
<evidence type="ECO:0000313" key="4">
    <source>
        <dbReference type="Proteomes" id="UP000075883"/>
    </source>
</evidence>
<feature type="region of interest" description="Disordered" evidence="1">
    <location>
        <begin position="158"/>
        <end position="177"/>
    </location>
</feature>
<sequence>MLGVVARVVMWLSNWSAQENQEAVEDPEEVNSSLKLSSIVQVPENLLQHWKIVGMITSEMSFRENASISREDLKQFLLDLIPNIAITMPVFGDLALWQDLKNFFELACLCLQLQEQRTQASQDLKAAESIAREDARRSREELSKEKEAFTVLLAQAIGEENKQQERPRQQQRTQQLQ</sequence>
<proteinExistence type="predicted"/>
<reference evidence="3" key="2">
    <citation type="submission" date="2020-05" db="UniProtKB">
        <authorList>
            <consortium name="EnsemblMetazoa"/>
        </authorList>
    </citation>
    <scope>IDENTIFICATION</scope>
    <source>
        <strain evidence="3">A-37</strain>
    </source>
</reference>
<evidence type="ECO:0000313" key="3">
    <source>
        <dbReference type="EnsemblMetazoa" id="ACUA023480-PA"/>
    </source>
</evidence>
<feature type="compositionally biased region" description="Basic and acidic residues" evidence="1">
    <location>
        <begin position="159"/>
        <end position="168"/>
    </location>
</feature>
<organism evidence="3 4">
    <name type="scientific">Anopheles culicifacies</name>
    <dbReference type="NCBI Taxonomy" id="139723"/>
    <lineage>
        <taxon>Eukaryota</taxon>
        <taxon>Metazoa</taxon>
        <taxon>Ecdysozoa</taxon>
        <taxon>Arthropoda</taxon>
        <taxon>Hexapoda</taxon>
        <taxon>Insecta</taxon>
        <taxon>Pterygota</taxon>
        <taxon>Neoptera</taxon>
        <taxon>Endopterygota</taxon>
        <taxon>Diptera</taxon>
        <taxon>Nematocera</taxon>
        <taxon>Culicoidea</taxon>
        <taxon>Culicidae</taxon>
        <taxon>Anophelinae</taxon>
        <taxon>Anopheles</taxon>
        <taxon>culicifacies species complex</taxon>
    </lineage>
</organism>
<dbReference type="EMBL" id="AXCM01010637">
    <property type="status" value="NOT_ANNOTATED_CDS"/>
    <property type="molecule type" value="Genomic_DNA"/>
</dbReference>
<accession>A0A182MPX7</accession>
<keyword evidence="2" id="KW-0732">Signal</keyword>
<dbReference type="VEuPathDB" id="VectorBase:ACUA023480"/>
<feature type="chain" id="PRO_5008128729" evidence="2">
    <location>
        <begin position="18"/>
        <end position="177"/>
    </location>
</feature>
<dbReference type="STRING" id="139723.A0A182MPX7"/>
<evidence type="ECO:0000256" key="2">
    <source>
        <dbReference type="SAM" id="SignalP"/>
    </source>
</evidence>
<dbReference type="EnsemblMetazoa" id="ACUA023480-RA">
    <property type="protein sequence ID" value="ACUA023480-PA"/>
    <property type="gene ID" value="ACUA023480"/>
</dbReference>